<dbReference type="SUPFAM" id="SSF51556">
    <property type="entry name" value="Metallo-dependent hydrolases"/>
    <property type="match status" value="1"/>
</dbReference>
<dbReference type="EMBL" id="JACCJZ010000013">
    <property type="protein sequence ID" value="NYZ62464.1"/>
    <property type="molecule type" value="Genomic_DNA"/>
</dbReference>
<accession>A0A7Z0TVP1</accession>
<evidence type="ECO:0000256" key="1">
    <source>
        <dbReference type="SAM" id="SignalP"/>
    </source>
</evidence>
<dbReference type="Gene3D" id="3.30.110.90">
    <property type="entry name" value="Amidohydrolase"/>
    <property type="match status" value="1"/>
</dbReference>
<dbReference type="InterPro" id="IPR011059">
    <property type="entry name" value="Metal-dep_hydrolase_composite"/>
</dbReference>
<feature type="chain" id="PRO_5031487475" evidence="1">
    <location>
        <begin position="24"/>
        <end position="479"/>
    </location>
</feature>
<name>A0A7Z0TVP1_9GAMM</name>
<feature type="domain" description="Amidohydrolase-related" evidence="2">
    <location>
        <begin position="362"/>
        <end position="464"/>
    </location>
</feature>
<dbReference type="PROSITE" id="PS51257">
    <property type="entry name" value="PROKAR_LIPOPROTEIN"/>
    <property type="match status" value="1"/>
</dbReference>
<evidence type="ECO:0000313" key="3">
    <source>
        <dbReference type="EMBL" id="NYZ62464.1"/>
    </source>
</evidence>
<keyword evidence="1" id="KW-0732">Signal</keyword>
<dbReference type="InterPro" id="IPR051781">
    <property type="entry name" value="Metallo-dep_Hydrolase"/>
</dbReference>
<reference evidence="3 4" key="1">
    <citation type="submission" date="2020-07" db="EMBL/GenBank/DDBJ databases">
        <title>isolation of Luteimonas sp. SJ-16.</title>
        <authorList>
            <person name="Huang X.-X."/>
            <person name="Xu L."/>
            <person name="Sun J.-Q."/>
        </authorList>
    </citation>
    <scope>NUCLEOTIDE SEQUENCE [LARGE SCALE GENOMIC DNA]</scope>
    <source>
        <strain evidence="3 4">SJ-16</strain>
    </source>
</reference>
<dbReference type="Gene3D" id="2.30.40.10">
    <property type="entry name" value="Urease, subunit C, domain 1"/>
    <property type="match status" value="2"/>
</dbReference>
<dbReference type="PANTHER" id="PTHR43135:SF3">
    <property type="entry name" value="ALPHA-D-RIBOSE 1-METHYLPHOSPHONATE 5-TRIPHOSPHATE DIPHOSPHATASE"/>
    <property type="match status" value="1"/>
</dbReference>
<dbReference type="AlphaFoldDB" id="A0A7Z0TVP1"/>
<organism evidence="3 4">
    <name type="scientific">Luteimonas deserti</name>
    <dbReference type="NCBI Taxonomy" id="2752306"/>
    <lineage>
        <taxon>Bacteria</taxon>
        <taxon>Pseudomonadati</taxon>
        <taxon>Pseudomonadota</taxon>
        <taxon>Gammaproteobacteria</taxon>
        <taxon>Lysobacterales</taxon>
        <taxon>Lysobacteraceae</taxon>
        <taxon>Luteimonas</taxon>
    </lineage>
</organism>
<gene>
    <name evidence="3" type="ORF">H0E82_06765</name>
</gene>
<dbReference type="PANTHER" id="PTHR43135">
    <property type="entry name" value="ALPHA-D-RIBOSE 1-METHYLPHOSPHONATE 5-TRIPHOSPHATE DIPHOSPHATASE"/>
    <property type="match status" value="1"/>
</dbReference>
<keyword evidence="3" id="KW-0378">Hydrolase</keyword>
<protein>
    <submittedName>
        <fullName evidence="3">Amidohydrolase family protein</fullName>
    </submittedName>
</protein>
<evidence type="ECO:0000259" key="2">
    <source>
        <dbReference type="Pfam" id="PF01979"/>
    </source>
</evidence>
<dbReference type="InterPro" id="IPR032466">
    <property type="entry name" value="Metal_Hydrolase"/>
</dbReference>
<dbReference type="Gene3D" id="3.40.50.10910">
    <property type="entry name" value="Amidohydrolase"/>
    <property type="match status" value="1"/>
</dbReference>
<evidence type="ECO:0000313" key="4">
    <source>
        <dbReference type="Proteomes" id="UP000589896"/>
    </source>
</evidence>
<feature type="signal peptide" evidence="1">
    <location>
        <begin position="1"/>
        <end position="23"/>
    </location>
</feature>
<dbReference type="RefSeq" id="WP_180544680.1">
    <property type="nucleotide sequence ID" value="NZ_JACCJZ010000013.1"/>
</dbReference>
<dbReference type="InterPro" id="IPR006680">
    <property type="entry name" value="Amidohydro-rel"/>
</dbReference>
<sequence>MHRLIPTSLAGLLACVPALAPHAAPPPLALDQVRIVDIETGVSGSPRCVRIEQGRIVRVTRAGSRTCRRDAGIVELEGRYLMPGLIDMHAHLTLGPLEVRQDGDAVVGEALPDDAIADHNAARLVGFGLTTVRNPAGDLPAAMRYRERRARGAVTGPESFDAGTVINDADLPGLGTGVATVADVQRVVAAQVAAGADWIKLYTGLTPELLQAGIDAAHAHGRPAVAHLEDVAWTEALPMGLDGIVHLMPISPDLLASGDADAYRQARRPGTFGFFEWWERFDPDGPEADRMVAAFDRYRPVFDATLVAFHAAFVQDQDDSPYRADAERYAHPRLLGNWTSFFTFALGWEADDFARARAVWPKVQRMAARLYASGARMTLGTDMSNPWIAPGISLHREMDLLAGAGVPNARILAAGTRQAADALGAGDRLGRVAVGYEADLLVLDGDPLVDLAQARDAHAVVLDGRYLDRTELAALRGGE</sequence>
<dbReference type="Gene3D" id="3.20.20.140">
    <property type="entry name" value="Metal-dependent hydrolases"/>
    <property type="match status" value="1"/>
</dbReference>
<proteinExistence type="predicted"/>
<comment type="caution">
    <text evidence="3">The sequence shown here is derived from an EMBL/GenBank/DDBJ whole genome shotgun (WGS) entry which is preliminary data.</text>
</comment>
<dbReference type="Pfam" id="PF01979">
    <property type="entry name" value="Amidohydro_1"/>
    <property type="match status" value="1"/>
</dbReference>
<dbReference type="Proteomes" id="UP000589896">
    <property type="component" value="Unassembled WGS sequence"/>
</dbReference>
<keyword evidence="4" id="KW-1185">Reference proteome</keyword>
<dbReference type="SUPFAM" id="SSF51338">
    <property type="entry name" value="Composite domain of metallo-dependent hydrolases"/>
    <property type="match status" value="1"/>
</dbReference>
<dbReference type="GO" id="GO:0016810">
    <property type="term" value="F:hydrolase activity, acting on carbon-nitrogen (but not peptide) bonds"/>
    <property type="evidence" value="ECO:0007669"/>
    <property type="project" value="InterPro"/>
</dbReference>